<keyword evidence="2" id="KW-1185">Reference proteome</keyword>
<sequence>MQKVTPARAPLAFSFLLAFSLFPILMSKSFSLDLLRLREKTALLLAACHNGYPDCTLSAAVRIPFFLSMDTRGESETYKKKKEQTRTIRQIYKD</sequence>
<reference evidence="1" key="1">
    <citation type="submission" date="2020-08" db="EMBL/GenBank/DDBJ databases">
        <title>Multicomponent nature underlies the extraordinary mechanical properties of spider dragline silk.</title>
        <authorList>
            <person name="Kono N."/>
            <person name="Nakamura H."/>
            <person name="Mori M."/>
            <person name="Yoshida Y."/>
            <person name="Ohtoshi R."/>
            <person name="Malay A.D."/>
            <person name="Moran D.A.P."/>
            <person name="Tomita M."/>
            <person name="Numata K."/>
            <person name="Arakawa K."/>
        </authorList>
    </citation>
    <scope>NUCLEOTIDE SEQUENCE</scope>
</reference>
<name>A0A8X6RBX2_TRICX</name>
<dbReference type="AlphaFoldDB" id="A0A8X6RBX2"/>
<accession>A0A8X6RBX2</accession>
<organism evidence="1 2">
    <name type="scientific">Trichonephila clavipes</name>
    <name type="common">Golden silk orbweaver</name>
    <name type="synonym">Nephila clavipes</name>
    <dbReference type="NCBI Taxonomy" id="2585209"/>
    <lineage>
        <taxon>Eukaryota</taxon>
        <taxon>Metazoa</taxon>
        <taxon>Ecdysozoa</taxon>
        <taxon>Arthropoda</taxon>
        <taxon>Chelicerata</taxon>
        <taxon>Arachnida</taxon>
        <taxon>Araneae</taxon>
        <taxon>Araneomorphae</taxon>
        <taxon>Entelegynae</taxon>
        <taxon>Araneoidea</taxon>
        <taxon>Nephilidae</taxon>
        <taxon>Trichonephila</taxon>
    </lineage>
</organism>
<protein>
    <submittedName>
        <fullName evidence="1">Uncharacterized protein</fullName>
    </submittedName>
</protein>
<evidence type="ECO:0000313" key="1">
    <source>
        <dbReference type="EMBL" id="GFX87540.1"/>
    </source>
</evidence>
<dbReference type="Proteomes" id="UP000887159">
    <property type="component" value="Unassembled WGS sequence"/>
</dbReference>
<evidence type="ECO:0000313" key="2">
    <source>
        <dbReference type="Proteomes" id="UP000887159"/>
    </source>
</evidence>
<gene>
    <name evidence="1" type="ORF">TNCV_1330721</name>
</gene>
<proteinExistence type="predicted"/>
<comment type="caution">
    <text evidence="1">The sequence shown here is derived from an EMBL/GenBank/DDBJ whole genome shotgun (WGS) entry which is preliminary data.</text>
</comment>
<dbReference type="EMBL" id="BMAU01021035">
    <property type="protein sequence ID" value="GFX87540.1"/>
    <property type="molecule type" value="Genomic_DNA"/>
</dbReference>